<reference evidence="1 2" key="1">
    <citation type="submission" date="2018-03" db="EMBL/GenBank/DDBJ databases">
        <title>Genomic Encyclopedia of Archaeal and Bacterial Type Strains, Phase II (KMG-II): from individual species to whole genera.</title>
        <authorList>
            <person name="Goeker M."/>
        </authorList>
    </citation>
    <scope>NUCLEOTIDE SEQUENCE [LARGE SCALE GENOMIC DNA]</scope>
    <source>
        <strain evidence="1 2">DSM 27929</strain>
    </source>
</reference>
<evidence type="ECO:0000313" key="1">
    <source>
        <dbReference type="EMBL" id="PRY87503.1"/>
    </source>
</evidence>
<dbReference type="AlphaFoldDB" id="A0A2T0WLC2"/>
<sequence>MLVNLQLRQISFLKFAGQINEFIPVFTVHYISRIFTVLSSIFIGKVVMHPGQSADFSPI</sequence>
<evidence type="ECO:0000313" key="2">
    <source>
        <dbReference type="Proteomes" id="UP000238157"/>
    </source>
</evidence>
<organism evidence="1 2">
    <name type="scientific">Mongoliibacter ruber</name>
    <dbReference type="NCBI Taxonomy" id="1750599"/>
    <lineage>
        <taxon>Bacteria</taxon>
        <taxon>Pseudomonadati</taxon>
        <taxon>Bacteroidota</taxon>
        <taxon>Cytophagia</taxon>
        <taxon>Cytophagales</taxon>
        <taxon>Cyclobacteriaceae</taxon>
        <taxon>Mongoliibacter</taxon>
    </lineage>
</organism>
<proteinExistence type="predicted"/>
<name>A0A2T0WLC2_9BACT</name>
<accession>A0A2T0WLC2</accession>
<protein>
    <submittedName>
        <fullName evidence="1">Uncharacterized protein</fullName>
    </submittedName>
</protein>
<gene>
    <name evidence="1" type="ORF">CLW00_106127</name>
</gene>
<keyword evidence="2" id="KW-1185">Reference proteome</keyword>
<dbReference type="Proteomes" id="UP000238157">
    <property type="component" value="Unassembled WGS sequence"/>
</dbReference>
<dbReference type="EMBL" id="PVTR01000006">
    <property type="protein sequence ID" value="PRY87503.1"/>
    <property type="molecule type" value="Genomic_DNA"/>
</dbReference>
<comment type="caution">
    <text evidence="1">The sequence shown here is derived from an EMBL/GenBank/DDBJ whole genome shotgun (WGS) entry which is preliminary data.</text>
</comment>